<reference evidence="1" key="1">
    <citation type="journal article" date="2019" name="Sci. Rep.">
        <title>Draft genome of Tanacetum cinerariifolium, the natural source of mosquito coil.</title>
        <authorList>
            <person name="Yamashiro T."/>
            <person name="Shiraishi A."/>
            <person name="Satake H."/>
            <person name="Nakayama K."/>
        </authorList>
    </citation>
    <scope>NUCLEOTIDE SEQUENCE</scope>
</reference>
<comment type="caution">
    <text evidence="1">The sequence shown here is derived from an EMBL/GenBank/DDBJ whole genome shotgun (WGS) entry which is preliminary data.</text>
</comment>
<proteinExistence type="predicted"/>
<evidence type="ECO:0000313" key="1">
    <source>
        <dbReference type="EMBL" id="GFD37988.1"/>
    </source>
</evidence>
<protein>
    <submittedName>
        <fullName evidence="1">Uncharacterized protein</fullName>
    </submittedName>
</protein>
<feature type="non-terminal residue" evidence="1">
    <location>
        <position position="25"/>
    </location>
</feature>
<sequence length="25" mass="3029">MFLMLFFRLGVNEDIIDENNNELIE</sequence>
<gene>
    <name evidence="1" type="ORF">Tci_909957</name>
</gene>
<name>A0A699VWV9_TANCI</name>
<dbReference type="EMBL" id="BKCJ011493928">
    <property type="protein sequence ID" value="GFD37988.1"/>
    <property type="molecule type" value="Genomic_DNA"/>
</dbReference>
<dbReference type="AlphaFoldDB" id="A0A699VWV9"/>
<organism evidence="1">
    <name type="scientific">Tanacetum cinerariifolium</name>
    <name type="common">Dalmatian daisy</name>
    <name type="synonym">Chrysanthemum cinerariifolium</name>
    <dbReference type="NCBI Taxonomy" id="118510"/>
    <lineage>
        <taxon>Eukaryota</taxon>
        <taxon>Viridiplantae</taxon>
        <taxon>Streptophyta</taxon>
        <taxon>Embryophyta</taxon>
        <taxon>Tracheophyta</taxon>
        <taxon>Spermatophyta</taxon>
        <taxon>Magnoliopsida</taxon>
        <taxon>eudicotyledons</taxon>
        <taxon>Gunneridae</taxon>
        <taxon>Pentapetalae</taxon>
        <taxon>asterids</taxon>
        <taxon>campanulids</taxon>
        <taxon>Asterales</taxon>
        <taxon>Asteraceae</taxon>
        <taxon>Asteroideae</taxon>
        <taxon>Anthemideae</taxon>
        <taxon>Anthemidinae</taxon>
        <taxon>Tanacetum</taxon>
    </lineage>
</organism>
<accession>A0A699VWV9</accession>